<dbReference type="PANTHER" id="PTHR36223">
    <property type="entry name" value="BETA-LACTAMASE-TYPE TRANSPEPTIDASE FOLD DOMAIN CONTAINING PROTEIN"/>
    <property type="match status" value="1"/>
</dbReference>
<evidence type="ECO:0000259" key="2">
    <source>
        <dbReference type="Pfam" id="PF25534"/>
    </source>
</evidence>
<protein>
    <recommendedName>
        <fullName evidence="2">DUF7918 domain-containing protein</fullName>
    </recommendedName>
</protein>
<keyword evidence="4" id="KW-1185">Reference proteome</keyword>
<accession>A0A9P9ILY6</accession>
<dbReference type="Pfam" id="PF25534">
    <property type="entry name" value="DUF7918"/>
    <property type="match status" value="1"/>
</dbReference>
<dbReference type="AlphaFoldDB" id="A0A9P9ILY6"/>
<dbReference type="EMBL" id="JAGMWT010000007">
    <property type="protein sequence ID" value="KAH7125266.1"/>
    <property type="molecule type" value="Genomic_DNA"/>
</dbReference>
<comment type="caution">
    <text evidence="3">The sequence shown here is derived from an EMBL/GenBank/DDBJ whole genome shotgun (WGS) entry which is preliminary data.</text>
</comment>
<evidence type="ECO:0000313" key="4">
    <source>
        <dbReference type="Proteomes" id="UP000700596"/>
    </source>
</evidence>
<dbReference type="PANTHER" id="PTHR36223:SF1">
    <property type="entry name" value="TRANSCRIPTION ELONGATION FACTOR EAF N-TERMINAL DOMAIN-CONTAINING PROTEIN"/>
    <property type="match status" value="1"/>
</dbReference>
<evidence type="ECO:0000313" key="3">
    <source>
        <dbReference type="EMBL" id="KAH7125266.1"/>
    </source>
</evidence>
<dbReference type="Proteomes" id="UP000700596">
    <property type="component" value="Unassembled WGS sequence"/>
</dbReference>
<feature type="compositionally biased region" description="Basic and acidic residues" evidence="1">
    <location>
        <begin position="260"/>
        <end position="278"/>
    </location>
</feature>
<dbReference type="InterPro" id="IPR057678">
    <property type="entry name" value="DUF7918"/>
</dbReference>
<evidence type="ECO:0000256" key="1">
    <source>
        <dbReference type="SAM" id="MobiDB-lite"/>
    </source>
</evidence>
<reference evidence="3" key="1">
    <citation type="journal article" date="2021" name="Nat. Commun.">
        <title>Genetic determinants of endophytism in the Arabidopsis root mycobiome.</title>
        <authorList>
            <person name="Mesny F."/>
            <person name="Miyauchi S."/>
            <person name="Thiergart T."/>
            <person name="Pickel B."/>
            <person name="Atanasova L."/>
            <person name="Karlsson M."/>
            <person name="Huettel B."/>
            <person name="Barry K.W."/>
            <person name="Haridas S."/>
            <person name="Chen C."/>
            <person name="Bauer D."/>
            <person name="Andreopoulos W."/>
            <person name="Pangilinan J."/>
            <person name="LaButti K."/>
            <person name="Riley R."/>
            <person name="Lipzen A."/>
            <person name="Clum A."/>
            <person name="Drula E."/>
            <person name="Henrissat B."/>
            <person name="Kohler A."/>
            <person name="Grigoriev I.V."/>
            <person name="Martin F.M."/>
            <person name="Hacquard S."/>
        </authorList>
    </citation>
    <scope>NUCLEOTIDE SEQUENCE</scope>
    <source>
        <strain evidence="3">MPI-CAGE-CH-0243</strain>
    </source>
</reference>
<feature type="region of interest" description="Disordered" evidence="1">
    <location>
        <begin position="260"/>
        <end position="310"/>
    </location>
</feature>
<dbReference type="OrthoDB" id="3364132at2759"/>
<name>A0A9P9ILY6_9PLEO</name>
<proteinExistence type="predicted"/>
<sequence length="310" mass="34849">MAILPECPGLEVQIIVNDSPAKEYDDEDADDPPKTITKYIEAVSDAKFKIQYIFTNRFSCKHGVEVAFFVDGNCAMSTVIAKNKLTSLIDTARFCEGTRTTSNGKQFVSDFYFSKLAIDQDSVANVQADLIKQVKATGEIKVKFTFIENIMPAKRKKNSGSINALGSIPEKALKTSSASHQASFMAPRKFNGNFVKCDYVDGKACSFAIFNFKYRSLASLKDLLVVPRTPSPVPLEERPEEDLTAVELMQLVKQLKAKETASKHIKQENKREHDSLQRDDEDDNVIMLEERSVKRHRKRVPKGQEVIELD</sequence>
<feature type="domain" description="DUF7918" evidence="2">
    <location>
        <begin position="9"/>
        <end position="229"/>
    </location>
</feature>
<organism evidence="3 4">
    <name type="scientific">Dendryphion nanum</name>
    <dbReference type="NCBI Taxonomy" id="256645"/>
    <lineage>
        <taxon>Eukaryota</taxon>
        <taxon>Fungi</taxon>
        <taxon>Dikarya</taxon>
        <taxon>Ascomycota</taxon>
        <taxon>Pezizomycotina</taxon>
        <taxon>Dothideomycetes</taxon>
        <taxon>Pleosporomycetidae</taxon>
        <taxon>Pleosporales</taxon>
        <taxon>Torulaceae</taxon>
        <taxon>Dendryphion</taxon>
    </lineage>
</organism>
<gene>
    <name evidence="3" type="ORF">B0J11DRAFT_486692</name>
</gene>